<keyword evidence="4" id="KW-1185">Reference proteome</keyword>
<sequence>MADRLRRLAVLALGTMLATPALAQSKIGYTLPFESPTPPPAPNGTLIPEPVPPMPSANEVMANDPALANPTNTPVTGSYDLQRLTGGEAPPSLEALQDTRPNDEKGDGLKNGRREQLQEAAHIYGAQGGLAARSFAINQMLQRYEPILDSTFDFRPLVLPVGGGQTLMQPPIVTQAQMAMALSDSGQVARETRCVFEITREAQLTSAPPNWRTYLVRSWAHPRHPAAAALPLTKKEVRYWNSWVAEGWADGEKQAVEIFLSDVARLESDYKGMARYRVLLHAGRVEEPRVVFENRAAVGGGDMLHLDDRVIRITGQPGLQGKIRKSYGYPEDCR</sequence>
<keyword evidence="2" id="KW-0732">Signal</keyword>
<gene>
    <name evidence="3" type="ORF">GOB87_13030</name>
</gene>
<feature type="region of interest" description="Disordered" evidence="1">
    <location>
        <begin position="64"/>
        <end position="110"/>
    </location>
</feature>
<organism evidence="3 4">
    <name type="scientific">Acetobacter estunensis</name>
    <dbReference type="NCBI Taxonomy" id="104097"/>
    <lineage>
        <taxon>Bacteria</taxon>
        <taxon>Pseudomonadati</taxon>
        <taxon>Pseudomonadota</taxon>
        <taxon>Alphaproteobacteria</taxon>
        <taxon>Acetobacterales</taxon>
        <taxon>Acetobacteraceae</taxon>
        <taxon>Acetobacter</taxon>
    </lineage>
</organism>
<feature type="signal peptide" evidence="2">
    <location>
        <begin position="1"/>
        <end position="23"/>
    </location>
</feature>
<accession>A0A967BD55</accession>
<proteinExistence type="predicted"/>
<evidence type="ECO:0000313" key="3">
    <source>
        <dbReference type="EMBL" id="NHO54858.1"/>
    </source>
</evidence>
<dbReference type="Proteomes" id="UP000597459">
    <property type="component" value="Unassembled WGS sequence"/>
</dbReference>
<comment type="caution">
    <text evidence="3">The sequence shown here is derived from an EMBL/GenBank/DDBJ whole genome shotgun (WGS) entry which is preliminary data.</text>
</comment>
<dbReference type="RefSeq" id="WP_166317700.1">
    <property type="nucleotide sequence ID" value="NZ_WOTH01000035.1"/>
</dbReference>
<evidence type="ECO:0000256" key="1">
    <source>
        <dbReference type="SAM" id="MobiDB-lite"/>
    </source>
</evidence>
<dbReference type="AlphaFoldDB" id="A0A967BD55"/>
<reference evidence="3" key="1">
    <citation type="submission" date="2019-11" db="EMBL/GenBank/DDBJ databases">
        <title>Description of new Acetobacter species.</title>
        <authorList>
            <person name="Cleenwerck I."/>
            <person name="Sombolestani A.S."/>
        </authorList>
    </citation>
    <scope>NUCLEOTIDE SEQUENCE</scope>
    <source>
        <strain evidence="3">LMG 1626</strain>
    </source>
</reference>
<evidence type="ECO:0000256" key="2">
    <source>
        <dbReference type="SAM" id="SignalP"/>
    </source>
</evidence>
<name>A0A967BD55_9PROT</name>
<feature type="compositionally biased region" description="Basic and acidic residues" evidence="1">
    <location>
        <begin position="100"/>
        <end position="110"/>
    </location>
</feature>
<evidence type="ECO:0000313" key="4">
    <source>
        <dbReference type="Proteomes" id="UP000597459"/>
    </source>
</evidence>
<dbReference type="InterPro" id="IPR031618">
    <property type="entry name" value="T4SS_TraI"/>
</dbReference>
<dbReference type="Pfam" id="PF16932">
    <property type="entry name" value="T4SS_TraI"/>
    <property type="match status" value="1"/>
</dbReference>
<protein>
    <submittedName>
        <fullName evidence="3">Conjugal transfer protein TraI</fullName>
    </submittedName>
</protein>
<dbReference type="EMBL" id="WOTH01000035">
    <property type="protein sequence ID" value="NHO54858.1"/>
    <property type="molecule type" value="Genomic_DNA"/>
</dbReference>
<feature type="chain" id="PRO_5037494040" evidence="2">
    <location>
        <begin position="24"/>
        <end position="334"/>
    </location>
</feature>